<gene>
    <name evidence="5" type="primary">Tb07.29K4.610</name>
    <name evidence="4" type="ORF">Tb927.7.720</name>
</gene>
<feature type="region of interest" description="Disordered" evidence="2">
    <location>
        <begin position="1295"/>
        <end position="1319"/>
    </location>
</feature>
<reference evidence="4" key="3">
    <citation type="submission" date="2005-04" db="EMBL/GenBank/DDBJ databases">
        <title>.</title>
        <authorList>
            <person name="Ghedin E."/>
            <person name="Blandin G."/>
            <person name="Bartholomeu D."/>
            <person name="Caler E."/>
            <person name="Haas B."/>
            <person name="Hannick L."/>
            <person name="Shallom J."/>
            <person name="Hou L."/>
            <person name="Djikeng A."/>
            <person name="Feldblyum T."/>
            <person name="Hostetler J."/>
            <person name="Johnson J."/>
            <person name="Jones K."/>
            <person name="Koo H.L."/>
            <person name="Larkin C."/>
            <person name="Pai G."/>
            <person name="Peterson J."/>
            <person name="Khalak H.G."/>
            <person name="Salzberg S."/>
            <person name="Simpson A.J."/>
            <person name="Tallon L."/>
            <person name="Van Aken S."/>
            <person name="Wanless D."/>
            <person name="White O."/>
            <person name="Wortman J."/>
            <person name="Fraser C.M."/>
            <person name="El-Sayed N.M.A."/>
        </authorList>
    </citation>
    <scope>NUCLEOTIDE SEQUENCE</scope>
    <source>
        <strain evidence="4">GUTat10.1</strain>
    </source>
</reference>
<dbReference type="GO" id="GO:0005737">
    <property type="term" value="C:cytoplasm"/>
    <property type="evidence" value="ECO:0006056"/>
    <property type="project" value="Others"/>
</dbReference>
<evidence type="ECO:0000313" key="6">
    <source>
        <dbReference type="Proteomes" id="UP000008524"/>
    </source>
</evidence>
<dbReference type="OMA" id="FAWATNI"/>
<evidence type="ECO:0000259" key="3">
    <source>
        <dbReference type="PROSITE" id="PS50172"/>
    </source>
</evidence>
<dbReference type="eggNOG" id="ENOG502S6JK">
    <property type="taxonomic scope" value="Eukaryota"/>
</dbReference>
<keyword evidence="6" id="KW-1185">Reference proteome</keyword>
<accession>Q57VR8</accession>
<feature type="region of interest" description="Disordered" evidence="2">
    <location>
        <begin position="811"/>
        <end position="833"/>
    </location>
</feature>
<dbReference type="PaxDb" id="5691-AAZ12137"/>
<reference evidence="5 6" key="2">
    <citation type="journal article" date="2005" name="Science">
        <title>The genome of the African trypanosome Trypanosoma brucei.</title>
        <authorList>
            <person name="Berriman M."/>
            <person name="Ghedin E."/>
            <person name="Hertz-Fowler C."/>
            <person name="Blandin G."/>
            <person name="Renauld H."/>
            <person name="Bartholomeu D.C."/>
            <person name="Lennard N.J."/>
            <person name="Caler E."/>
            <person name="Hamlin N.E."/>
            <person name="Haas B."/>
            <person name="Bohme U."/>
            <person name="Hannick L."/>
            <person name="Aslett M.A."/>
            <person name="Shallom J."/>
            <person name="Marcello L."/>
            <person name="Hou L."/>
            <person name="Wickstead B."/>
            <person name="Alsmark U.C."/>
            <person name="Arrowsmith C."/>
            <person name="Atkin R.J."/>
            <person name="Barron A.J."/>
            <person name="Bringaud F."/>
            <person name="Brooks K."/>
            <person name="Carrington M."/>
            <person name="Cherevach I."/>
            <person name="Chillingworth T.J."/>
            <person name="Churcher C."/>
            <person name="Clark L.N."/>
            <person name="Corton C.H."/>
            <person name="Cronin A."/>
            <person name="Davies R.M."/>
            <person name="Doggett J."/>
            <person name="Djikeng A."/>
            <person name="Feldblyum T."/>
            <person name="Field M.C."/>
            <person name="Fraser A."/>
            <person name="Goodhead I."/>
            <person name="Hance Z."/>
            <person name="Harper D."/>
            <person name="Harris B.R."/>
            <person name="Hauser H."/>
            <person name="Hostetler J."/>
            <person name="Ivens A."/>
            <person name="Jagels K."/>
            <person name="Johnson D."/>
            <person name="Johnson J."/>
            <person name="Jones K."/>
            <person name="Kerhornou A.X."/>
            <person name="Koo H."/>
            <person name="Larke N."/>
            <person name="Landfear S."/>
            <person name="Larkin C."/>
            <person name="Leech V."/>
            <person name="Line A."/>
            <person name="Lord A."/>
            <person name="Macleod A."/>
            <person name="Mooney P.J."/>
            <person name="Moule S."/>
            <person name="Martin D.M."/>
            <person name="Morgan G.W."/>
            <person name="Mungall K."/>
            <person name="Norbertczak H."/>
            <person name="Ormond D."/>
            <person name="Pai G."/>
            <person name="Peacock C.S."/>
            <person name="Peterson J."/>
            <person name="Quail M.A."/>
            <person name="Rabbinowitsch E."/>
            <person name="Rajandream M.A."/>
            <person name="Reitter C."/>
            <person name="Salzberg S.L."/>
            <person name="Sanders M."/>
            <person name="Schobel S."/>
            <person name="Sharp S."/>
            <person name="Simmonds M."/>
            <person name="Simpson A.J."/>
            <person name="Tallon L."/>
            <person name="Turner C.M."/>
            <person name="Tait A."/>
            <person name="Tivey A.R."/>
            <person name="Van Aken S."/>
            <person name="Walker D."/>
            <person name="Wanless D."/>
            <person name="Wang S."/>
            <person name="White B."/>
            <person name="White O."/>
            <person name="Whitehead S."/>
            <person name="Woodward J."/>
            <person name="Wortman J."/>
            <person name="Adams M.D."/>
            <person name="Embley T.M."/>
            <person name="Gull K."/>
            <person name="Ullu E."/>
            <person name="Barry J.D."/>
            <person name="Fairlamb A.H."/>
            <person name="Opperdoes F."/>
            <person name="Barrell B.G."/>
            <person name="Donelson J.E."/>
            <person name="Hall N."/>
            <person name="Fraser C.M."/>
            <person name="Melville S.E."/>
            <person name="El-Sayed N.M."/>
        </authorList>
    </citation>
    <scope>NUCLEOTIDE SEQUENCE [LARGE SCALE GENOMIC DNA]</scope>
    <source>
        <strain evidence="5 6">927/4 GUTat10.1</strain>
    </source>
</reference>
<evidence type="ECO:0000313" key="5">
    <source>
        <dbReference type="EMBL" id="AAZ12137.1"/>
    </source>
</evidence>
<proteinExistence type="predicted"/>
<reference evidence="5" key="4">
    <citation type="submission" date="2005-04" db="EMBL/GenBank/DDBJ databases">
        <title>Sequencing, closure, and annotation of Trypanosoma brucei chromosomes 2 through 8.</title>
        <authorList>
            <person name="Ghedin E."/>
            <person name="Blandin G."/>
            <person name="Bartholomeu D."/>
            <person name="Caler E."/>
            <person name="Haas B."/>
            <person name="Hannick L."/>
            <person name="Shallom J."/>
            <person name="Hou L."/>
            <person name="Djikeng A."/>
            <person name="Feldblyum T."/>
            <person name="Hostetler J."/>
            <person name="Johnson J."/>
            <person name="Jones K."/>
            <person name="Koo H.L."/>
            <person name="Larkin C."/>
            <person name="Pai G."/>
            <person name="Peterson J."/>
            <person name="Khalak H.G."/>
            <person name="Salzberg S."/>
            <person name="Simpson A.J."/>
            <person name="Tallon L."/>
            <person name="Van Aken S."/>
            <person name="Wanless D."/>
            <person name="White O."/>
            <person name="Wortman J."/>
            <person name="Fraser C.M."/>
            <person name="El-Sayed N.M.A."/>
        </authorList>
    </citation>
    <scope>NUCLEOTIDE SEQUENCE</scope>
    <source>
        <strain evidence="5">927/4 GUTat10.1</strain>
    </source>
</reference>
<dbReference type="EMBL" id="AC159437">
    <property type="protein sequence ID" value="AAX70300.1"/>
    <property type="molecule type" value="Genomic_DNA"/>
</dbReference>
<dbReference type="InterPro" id="IPR001357">
    <property type="entry name" value="BRCT_dom"/>
</dbReference>
<feature type="compositionally biased region" description="Basic and acidic residues" evidence="2">
    <location>
        <begin position="1295"/>
        <end position="1306"/>
    </location>
</feature>
<organism evidence="4 6">
    <name type="scientific">Trypanosoma brucei brucei (strain 927/4 GUTat10.1)</name>
    <dbReference type="NCBI Taxonomy" id="185431"/>
    <lineage>
        <taxon>Eukaryota</taxon>
        <taxon>Discoba</taxon>
        <taxon>Euglenozoa</taxon>
        <taxon>Kinetoplastea</taxon>
        <taxon>Metakinetoplastina</taxon>
        <taxon>Trypanosomatida</taxon>
        <taxon>Trypanosomatidae</taxon>
        <taxon>Trypanosoma</taxon>
    </lineage>
</organism>
<dbReference type="KEGG" id="tbr:Tb927.7.720"/>
<accession>D6XJZ0</accession>
<dbReference type="InParanoid" id="Q57VR8"/>
<reference evidence="5" key="1">
    <citation type="journal article" date="2005" name="Science">
        <title>Comparative genomics of trypanosomatid parasitic protozoa.</title>
        <authorList>
            <person name="El-Sayed N.M."/>
            <person name="Myler P.J."/>
            <person name="Blandin G."/>
            <person name="Berriman M."/>
            <person name="Crabtree J."/>
            <person name="Aggarwal G."/>
            <person name="Caler E."/>
            <person name="Renauld H."/>
            <person name="Worthey E.A."/>
            <person name="Hertz-Fowler C."/>
            <person name="Ghedin E."/>
            <person name="Peacock C."/>
            <person name="Bartholomeu D.C."/>
            <person name="Haas B.J."/>
            <person name="Tran A.N."/>
            <person name="Wortman J.R."/>
            <person name="Alsmark U.C."/>
            <person name="Angiuoli S."/>
            <person name="Anupama A."/>
            <person name="Badger J."/>
            <person name="Bringaud F."/>
            <person name="Cadag E."/>
            <person name="Carlton J.M."/>
            <person name="Cerqueira G.C."/>
            <person name="Creasy T."/>
            <person name="Delcher A.L."/>
            <person name="Djikeng A."/>
            <person name="Embley T.M."/>
            <person name="Hauser C."/>
            <person name="Ivens A.C."/>
            <person name="Kummerfeld S.K."/>
            <person name="Pereira-Leal J.B."/>
            <person name="Nilsson D."/>
            <person name="Peterson J."/>
            <person name="Salzberg S.L."/>
            <person name="Shallom J."/>
            <person name="Silva J.C."/>
            <person name="Sundaram J."/>
            <person name="Westenberger S."/>
            <person name="White O."/>
            <person name="Melville S.E."/>
            <person name="Donelson J.E."/>
            <person name="Andersson B."/>
            <person name="Stuart K.D."/>
            <person name="Hall N."/>
        </authorList>
    </citation>
    <scope>NUCLEOTIDE SEQUENCE</scope>
    <source>
        <strain evidence="5">927/4 GUTat10.1</strain>
    </source>
</reference>
<evidence type="ECO:0000313" key="4">
    <source>
        <dbReference type="EMBL" id="AAX70300.1"/>
    </source>
</evidence>
<dbReference type="GO" id="GO:0033314">
    <property type="term" value="P:mitotic DNA replication checkpoint signaling"/>
    <property type="evidence" value="ECO:0000318"/>
    <property type="project" value="GO_Central"/>
</dbReference>
<dbReference type="GO" id="GO:0006270">
    <property type="term" value="P:DNA replication initiation"/>
    <property type="evidence" value="ECO:0000318"/>
    <property type="project" value="GO_Central"/>
</dbReference>
<dbReference type="OrthoDB" id="251770at2759"/>
<dbReference type="PROSITE" id="PS50172">
    <property type="entry name" value="BRCT"/>
    <property type="match status" value="1"/>
</dbReference>
<name>Q57VR8_TRYB2</name>
<sequence>MGEPHRFSNPSFLIFFSQSRACACSGPKDTCQKIKQNQKEDRGEHKAEKGHRQFYMALSGHYVCFSGFSDEVDEDDAVSTVTAAPANGEMSGAVSLRQVTNLASSLGAKTQTRITKRTTILVAGRGLTRKRLVAEQQSIPVVSLRWLESHGRLPISDCRVPLLHGYVFCATQLTVDEERALTSIIESNGGTFSRTLSACISMLFVSPDWLKQFQQLQQKHGRPSTAMRDGAAAGPILPEKIRFAWATNIPVVEHTRFLSLAALQSTCLGGNSNGCDAGLSRTDFETIAELCALPSSVVGGVVPHTQVAGSVGNAATSVAGHVVVDIDNKPYRKRARDECNSALSSDDSQRAIRIVSPERQATGSHHLSTSQKLFGTWNTSHTGSECCATGFPMGDENAVLDAPPPLHLSTSGATLNPFSSVADPHPIPTNSGMTGEVRLQNCMTSSTSLEASRSNGDKDIFDFCETFFTHSRPFLQISLLGCTPPQLVDCARMAVRCRFLRTPVVTPFTDVVVVGSELVDEDIKEATRMAAVASEDQKQKAMLLAQLRDHLSVTYGIPVERIVTVGWLRECCQVAAQMSASSGHEAEDLIFEPVPLPLEKLPTTGMFSLQPLTNMAAFMDFDRQQQQLQQGKVNRAVLRPRPRNNPTNNQATTAESGGRQHDKAVTTSSKSVDDARKRYEADASLAVQKFNELYVLLKGSSDDEECRPVFTKSFFCFVENDFSRVDLNIVRALIKYGKGEWTKRSLNEWVKVLSRTGAGAGEGEKECTGVKENEPREDNITSMIHYFTSAYRKLIRAHDAGSFSHRKVSRAAGETTTLARSDKPGNVDTPSNGTRPAGPFHHVFYVVPHGNQKPSDVLLLGRNQRQADTAPARHPFRFLPSVTQDYILCSLAARHLLQPKSCFLFYRSTPTEAERLARQQLLRRGDVTTKGGMPLAPSPWLGRRRNEKAPLIGVTVYFLCLMPSKSGQQGCVIDDQGFETLTALRRVLLNCLGAAVSELCGHRAEKLVLEAVTHVVLVDVATIFLSKIPQVVDEVAVGGSSAVSDIRCCFRTGDVDERKSMDALLSRGSTWPCEVHQELLPQRLVQYAASDRVSLVGLEWLEASVAWGTFLDEKPFALPTTLTRQQPHKENRAVEGETVIGGPLVYSAVTPPATPVRETDVTLLPFSSATCHSPVFQSPQLAVNYQFDFTTPGATPARATLRTPGQQRASTPRFASPSAHVKAALVGDEETFPPIGFLCGLSRGKSNTPARLEENMADNSPSSANACTPVRRTLLLGDVSDDEENELKAADSHLLRAGDENRHNKPCDGGSVVDHGPLTSVGRKYSREVQEMPQLWDPEGSRSSDAVIDKRLALPSAAAGVVSKQRSKIIFDAPRIYIPHDVPGKDCFVAFCDELNSRAPRRNCDGDQDEAADIMGPACPQQQHLHCASETAKVISRVQLVHGTREADILVTHQLTQRESVLAAIAAGLWVVTPKILEDCENRQCFGPLHDLSMHEWTPELLPPDAPRCTRQLAMQCRNRRLQRQATGKLLFENKYFILVIVAADASPAVTARAHSMRNVLETGGGVVEWAMCWKIGNEGTAALQLGESGSEGKKLHGPNEVTGLKKCHIPPRKSPNTLLDFVLVQIKGTEEAVVGGVGCGNVFPTKEIILLIDEPHQEDALVGEIRGGIVKVFQNAKEQLVRAKQEAQGKMRGELQQVAQKSESRSTAVGVDPFQQSIKCDGQSTRVAGGKDAWKIAGGCGSSGDSDSNMSGSVIRGMPHVGVLSVFKSDWVTLSIQQRRKAPLCTVNISL</sequence>
<protein>
    <recommendedName>
        <fullName evidence="3">BRCT domain-containing protein</fullName>
    </recommendedName>
</protein>
<dbReference type="AlphaFoldDB" id="Q57VR8"/>
<dbReference type="GeneID" id="3658286"/>
<evidence type="ECO:0000256" key="1">
    <source>
        <dbReference type="ARBA" id="ARBA00022737"/>
    </source>
</evidence>
<dbReference type="InterPro" id="IPR036420">
    <property type="entry name" value="BRCT_dom_sf"/>
</dbReference>
<dbReference type="Pfam" id="PF12738">
    <property type="entry name" value="PTCB-BRCT"/>
    <property type="match status" value="1"/>
</dbReference>
<evidence type="ECO:0000256" key="2">
    <source>
        <dbReference type="SAM" id="MobiDB-lite"/>
    </source>
</evidence>
<dbReference type="SUPFAM" id="SSF52113">
    <property type="entry name" value="BRCT domain"/>
    <property type="match status" value="2"/>
</dbReference>
<dbReference type="GO" id="GO:0007095">
    <property type="term" value="P:mitotic G2 DNA damage checkpoint signaling"/>
    <property type="evidence" value="ECO:0000318"/>
    <property type="project" value="GO_Central"/>
</dbReference>
<dbReference type="EMBL" id="CP000070">
    <property type="protein sequence ID" value="AAZ12137.1"/>
    <property type="molecule type" value="Genomic_DNA"/>
</dbReference>
<dbReference type="RefSeq" id="XP_845696.1">
    <property type="nucleotide sequence ID" value="XM_840603.1"/>
</dbReference>
<dbReference type="PANTHER" id="PTHR13561:SF20">
    <property type="entry name" value="DNA TOPOISOMERASE 2-BINDING PROTEIN 1"/>
    <property type="match status" value="1"/>
</dbReference>
<dbReference type="Gene3D" id="3.40.50.10190">
    <property type="entry name" value="BRCT domain"/>
    <property type="match status" value="3"/>
</dbReference>
<keyword evidence="1" id="KW-0677">Repeat</keyword>
<feature type="region of interest" description="Disordered" evidence="2">
    <location>
        <begin position="630"/>
        <end position="673"/>
    </location>
</feature>
<feature type="domain" description="BRCT" evidence="3">
    <location>
        <begin position="98"/>
        <end position="147"/>
    </location>
</feature>
<dbReference type="Proteomes" id="UP000008524">
    <property type="component" value="Chromosome 7"/>
</dbReference>
<dbReference type="PANTHER" id="PTHR13561">
    <property type="entry name" value="DNA REPLICATION REGULATOR DPB11-RELATED"/>
    <property type="match status" value="1"/>
</dbReference>